<dbReference type="RefSeq" id="WP_233120185.1">
    <property type="nucleotide sequence ID" value="NZ_LTDM01000043.1"/>
</dbReference>
<dbReference type="NCBIfam" id="NF006147">
    <property type="entry name" value="PRK08295.1-4"/>
    <property type="match status" value="1"/>
</dbReference>
<dbReference type="PROSITE" id="PS00715">
    <property type="entry name" value="SIGMA70_1"/>
    <property type="match status" value="1"/>
</dbReference>
<protein>
    <submittedName>
        <fullName evidence="6">RNA polymerase sigma-H factor</fullName>
    </submittedName>
</protein>
<evidence type="ECO:0000256" key="2">
    <source>
        <dbReference type="ARBA" id="ARBA00023082"/>
    </source>
</evidence>
<dbReference type="NCBIfam" id="TIGR02937">
    <property type="entry name" value="sigma70-ECF"/>
    <property type="match status" value="1"/>
</dbReference>
<dbReference type="EMBL" id="LTDM01000043">
    <property type="protein sequence ID" value="OLS02160.1"/>
    <property type="molecule type" value="Genomic_DNA"/>
</dbReference>
<keyword evidence="3" id="KW-0238">DNA-binding</keyword>
<dbReference type="InterPro" id="IPR013324">
    <property type="entry name" value="RNA_pol_sigma_r3/r4-like"/>
</dbReference>
<name>A0A1U7M4I4_TISCR</name>
<dbReference type="Proteomes" id="UP000186112">
    <property type="component" value="Unassembled WGS sequence"/>
</dbReference>
<dbReference type="InterPro" id="IPR016371">
    <property type="entry name" value="RNA_pol_sigma-H_factor"/>
</dbReference>
<dbReference type="GO" id="GO:0016987">
    <property type="term" value="F:sigma factor activity"/>
    <property type="evidence" value="ECO:0007669"/>
    <property type="project" value="UniProtKB-KW"/>
</dbReference>
<dbReference type="PANTHER" id="PTHR30385:SF1">
    <property type="entry name" value="RNA POLYMERASE SIGMA-H FACTOR"/>
    <property type="match status" value="1"/>
</dbReference>
<keyword evidence="7" id="KW-1185">Reference proteome</keyword>
<dbReference type="AlphaFoldDB" id="A0A1U7M4I4"/>
<dbReference type="InterPro" id="IPR007627">
    <property type="entry name" value="RNA_pol_sigma70_r2"/>
</dbReference>
<dbReference type="InterPro" id="IPR014218">
    <property type="entry name" value="RNA_pol_sigma-H"/>
</dbReference>
<dbReference type="Gene3D" id="1.10.10.10">
    <property type="entry name" value="Winged helix-like DNA-binding domain superfamily/Winged helix DNA-binding domain"/>
    <property type="match status" value="1"/>
</dbReference>
<dbReference type="NCBIfam" id="NF006145">
    <property type="entry name" value="PRK08295.1-2"/>
    <property type="match status" value="1"/>
</dbReference>
<keyword evidence="4" id="KW-0804">Transcription</keyword>
<evidence type="ECO:0000259" key="5">
    <source>
        <dbReference type="PROSITE" id="PS00715"/>
    </source>
</evidence>
<dbReference type="GO" id="GO:0006352">
    <property type="term" value="P:DNA-templated transcription initiation"/>
    <property type="evidence" value="ECO:0007669"/>
    <property type="project" value="InterPro"/>
</dbReference>
<keyword evidence="2" id="KW-0731">Sigma factor</keyword>
<dbReference type="PANTHER" id="PTHR30385">
    <property type="entry name" value="SIGMA FACTOR F FLAGELLAR"/>
    <property type="match status" value="1"/>
</dbReference>
<dbReference type="SUPFAM" id="SSF88946">
    <property type="entry name" value="Sigma2 domain of RNA polymerase sigma factors"/>
    <property type="match status" value="1"/>
</dbReference>
<evidence type="ECO:0000313" key="6">
    <source>
        <dbReference type="EMBL" id="OLS02160.1"/>
    </source>
</evidence>
<dbReference type="NCBIfam" id="NF006148">
    <property type="entry name" value="PRK08295.1-5"/>
    <property type="match status" value="1"/>
</dbReference>
<evidence type="ECO:0000256" key="3">
    <source>
        <dbReference type="ARBA" id="ARBA00023125"/>
    </source>
</evidence>
<dbReference type="InterPro" id="IPR013325">
    <property type="entry name" value="RNA_pol_sigma_r2"/>
</dbReference>
<evidence type="ECO:0000313" key="7">
    <source>
        <dbReference type="Proteomes" id="UP000186112"/>
    </source>
</evidence>
<evidence type="ECO:0000256" key="4">
    <source>
        <dbReference type="ARBA" id="ARBA00023163"/>
    </source>
</evidence>
<dbReference type="Gene3D" id="1.20.120.1810">
    <property type="match status" value="1"/>
</dbReference>
<dbReference type="Pfam" id="PF04542">
    <property type="entry name" value="Sigma70_r2"/>
    <property type="match status" value="1"/>
</dbReference>
<dbReference type="NCBIfam" id="TIGR02859">
    <property type="entry name" value="spore_sigH"/>
    <property type="match status" value="1"/>
</dbReference>
<feature type="domain" description="RNA polymerase sigma-70" evidence="5">
    <location>
        <begin position="60"/>
        <end position="73"/>
    </location>
</feature>
<dbReference type="InterPro" id="IPR014284">
    <property type="entry name" value="RNA_pol_sigma-70_dom"/>
</dbReference>
<dbReference type="InterPro" id="IPR036388">
    <property type="entry name" value="WH-like_DNA-bd_sf"/>
</dbReference>
<sequence length="211" mass="24671">MIPILYDDNRVEYKYMKDEDIVELVRDGNSSALDYLLGKYKNFVKAKSAPYFLVGGDRDDIIQEGMIGLFKAIRDYDKDRLISFISFVEICIKRQIITAIKAATRKKHIPLNSYISLNKPIYEEESDRTLMDMIEGTKVLDPMEVFIIGEEIEKMESRMNNMLSDLEFEVIQHYLQGKSYEEISLEINRDSKCIDNALQRIKKKLGRYIIN</sequence>
<dbReference type="PIRSF" id="PIRSF002939">
    <property type="entry name" value="RNA_polymerase_sigma-H_factor"/>
    <property type="match status" value="1"/>
</dbReference>
<accession>A0A1U7M4I4</accession>
<proteinExistence type="predicted"/>
<gene>
    <name evidence="6" type="primary">sigH</name>
    <name evidence="6" type="ORF">TICRE_19790</name>
</gene>
<dbReference type="SUPFAM" id="SSF88659">
    <property type="entry name" value="Sigma3 and sigma4 domains of RNA polymerase sigma factors"/>
    <property type="match status" value="1"/>
</dbReference>
<comment type="caution">
    <text evidence="6">The sequence shown here is derived from an EMBL/GenBank/DDBJ whole genome shotgun (WGS) entry which is preliminary data.</text>
</comment>
<dbReference type="InterPro" id="IPR000943">
    <property type="entry name" value="RNA_pol_sigma70"/>
</dbReference>
<evidence type="ECO:0000256" key="1">
    <source>
        <dbReference type="ARBA" id="ARBA00023015"/>
    </source>
</evidence>
<keyword evidence="1" id="KW-0805">Transcription regulation</keyword>
<reference evidence="6 7" key="1">
    <citation type="submission" date="2016-02" db="EMBL/GenBank/DDBJ databases">
        <title>Genome sequence of Tissierella creatinophila DSM 6911.</title>
        <authorList>
            <person name="Poehlein A."/>
            <person name="Daniel R."/>
        </authorList>
    </citation>
    <scope>NUCLEOTIDE SEQUENCE [LARGE SCALE GENOMIC DNA]</scope>
    <source>
        <strain evidence="6 7">DSM 6911</strain>
    </source>
</reference>
<organism evidence="6 7">
    <name type="scientific">Tissierella creatinophila DSM 6911</name>
    <dbReference type="NCBI Taxonomy" id="1123403"/>
    <lineage>
        <taxon>Bacteria</taxon>
        <taxon>Bacillati</taxon>
        <taxon>Bacillota</taxon>
        <taxon>Tissierellia</taxon>
        <taxon>Tissierellales</taxon>
        <taxon>Tissierellaceae</taxon>
        <taxon>Tissierella</taxon>
    </lineage>
</organism>
<dbReference type="GO" id="GO:0003677">
    <property type="term" value="F:DNA binding"/>
    <property type="evidence" value="ECO:0007669"/>
    <property type="project" value="UniProtKB-KW"/>
</dbReference>